<dbReference type="InterPro" id="IPR013211">
    <property type="entry name" value="LVIVD"/>
</dbReference>
<reference evidence="1" key="1">
    <citation type="journal article" date="2020" name="mSystems">
        <title>Genome- and Community-Level Interaction Insights into Carbon Utilization and Element Cycling Functions of Hydrothermarchaeota in Hydrothermal Sediment.</title>
        <authorList>
            <person name="Zhou Z."/>
            <person name="Liu Y."/>
            <person name="Xu W."/>
            <person name="Pan J."/>
            <person name="Luo Z.H."/>
            <person name="Li M."/>
        </authorList>
    </citation>
    <scope>NUCLEOTIDE SEQUENCE</scope>
    <source>
        <strain evidence="1">HyVt-388</strain>
    </source>
</reference>
<sequence length="224" mass="24769">MKTTGYTYDVLILNNLLFVCDGYAGLHIFDISNPQTPIELGHLNTPGDAIKVAVRDSFAYVADDFCGLRIIDISNPVQPNEVAYYDTPGEAIWIAVDSVHAYIGDLSEGLQIINIQNPYAPYFVSQWKGPDLAYVWGVAVLDTLFFLSGLDVISGQFVNLTVLNIINPLNPDYVNGLNFPAPPHGLTVTDSFAYICCQDSGIRIVDISNPDINLQYYGRRNKKN</sequence>
<evidence type="ECO:0008006" key="3">
    <source>
        <dbReference type="Google" id="ProtNLM"/>
    </source>
</evidence>
<organism evidence="1 2">
    <name type="scientific">candidate division WOR-3 bacterium</name>
    <dbReference type="NCBI Taxonomy" id="2052148"/>
    <lineage>
        <taxon>Bacteria</taxon>
        <taxon>Bacteria division WOR-3</taxon>
    </lineage>
</organism>
<accession>A0A9C9EPH5</accession>
<protein>
    <recommendedName>
        <fullName evidence="3">LVIVD repeat protein</fullName>
    </recommendedName>
</protein>
<dbReference type="InterPro" id="IPR011044">
    <property type="entry name" value="Quino_amine_DH_bsu"/>
</dbReference>
<dbReference type="SUPFAM" id="SSF50969">
    <property type="entry name" value="YVTN repeat-like/Quinoprotein amine dehydrogenase"/>
    <property type="match status" value="1"/>
</dbReference>
<dbReference type="Pfam" id="PF08309">
    <property type="entry name" value="LVIVD"/>
    <property type="match status" value="4"/>
</dbReference>
<gene>
    <name evidence="1" type="ORF">ENI34_09980</name>
</gene>
<dbReference type="EMBL" id="DRIG01000101">
    <property type="protein sequence ID" value="HEC79447.1"/>
    <property type="molecule type" value="Genomic_DNA"/>
</dbReference>
<comment type="caution">
    <text evidence="1">The sequence shown here is derived from an EMBL/GenBank/DDBJ whole genome shotgun (WGS) entry which is preliminary data.</text>
</comment>
<evidence type="ECO:0000313" key="2">
    <source>
        <dbReference type="Proteomes" id="UP000885826"/>
    </source>
</evidence>
<evidence type="ECO:0000313" key="1">
    <source>
        <dbReference type="EMBL" id="HEC79447.1"/>
    </source>
</evidence>
<proteinExistence type="predicted"/>
<name>A0A9C9EPH5_UNCW3</name>
<dbReference type="Proteomes" id="UP000885826">
    <property type="component" value="Unassembled WGS sequence"/>
</dbReference>
<dbReference type="AlphaFoldDB" id="A0A9C9EPH5"/>